<evidence type="ECO:0000256" key="11">
    <source>
        <dbReference type="ARBA" id="ARBA00048697"/>
    </source>
</evidence>
<protein>
    <recommendedName>
        <fullName evidence="1 12">GTP 3',8-cyclase</fullName>
        <ecNumber evidence="1 12">4.1.99.22</ecNumber>
    </recommendedName>
    <alternativeName>
        <fullName evidence="12">Molybdenum cofactor biosynthesis protein A</fullName>
    </alternativeName>
</protein>
<feature type="binding site" evidence="12">
    <location>
        <position position="251"/>
    </location>
    <ligand>
        <name>[4Fe-4S] cluster</name>
        <dbReference type="ChEBI" id="CHEBI:49883"/>
        <label>2</label>
        <note>4Fe-4S-substrate</note>
    </ligand>
</feature>
<accession>A0A3E2N3W5</accession>
<dbReference type="InterPro" id="IPR006638">
    <property type="entry name" value="Elp3/MiaA/NifB-like_rSAM"/>
</dbReference>
<dbReference type="EC" id="4.1.99.22" evidence="1 12"/>
<keyword evidence="8 12" id="KW-0342">GTP-binding</keyword>
<evidence type="ECO:0000313" key="18">
    <source>
        <dbReference type="Proteomes" id="UP001419084"/>
    </source>
</evidence>
<dbReference type="Proteomes" id="UP000260680">
    <property type="component" value="Unassembled WGS sequence"/>
</dbReference>
<evidence type="ECO:0000313" key="17">
    <source>
        <dbReference type="Proteomes" id="UP000260680"/>
    </source>
</evidence>
<dbReference type="GO" id="GO:1904047">
    <property type="term" value="F:S-adenosyl-L-methionine binding"/>
    <property type="evidence" value="ECO:0007669"/>
    <property type="project" value="UniProtKB-UniRule"/>
</dbReference>
<dbReference type="InterPro" id="IPR000385">
    <property type="entry name" value="MoaA_NifB_PqqE_Fe-S-bd_CS"/>
</dbReference>
<keyword evidence="2 12" id="KW-0004">4Fe-4S</keyword>
<feature type="binding site" evidence="12">
    <location>
        <position position="26"/>
    </location>
    <ligand>
        <name>S-adenosyl-L-methionine</name>
        <dbReference type="ChEBI" id="CHEBI:59789"/>
    </ligand>
</feature>
<feature type="binding site" evidence="12">
    <location>
        <position position="254"/>
    </location>
    <ligand>
        <name>[4Fe-4S] cluster</name>
        <dbReference type="ChEBI" id="CHEBI:49883"/>
        <label>2</label>
        <note>4Fe-4S-substrate</note>
    </ligand>
</feature>
<dbReference type="Pfam" id="PF04055">
    <property type="entry name" value="Radical_SAM"/>
    <property type="match status" value="1"/>
</dbReference>
<dbReference type="HAMAP" id="MF_01225_B">
    <property type="entry name" value="MoaA_B"/>
    <property type="match status" value="1"/>
</dbReference>
<feature type="binding site" evidence="12">
    <location>
        <position position="20"/>
    </location>
    <ligand>
        <name>[4Fe-4S] cluster</name>
        <dbReference type="ChEBI" id="CHEBI:49883"/>
        <label>1</label>
        <note>4Fe-4S-S-AdoMet</note>
    </ligand>
</feature>
<keyword evidence="6 12" id="KW-0408">Iron</keyword>
<dbReference type="InterPro" id="IPR010505">
    <property type="entry name" value="MoaA_twitch"/>
</dbReference>
<feature type="binding site" evidence="12">
    <location>
        <position position="67"/>
    </location>
    <ligand>
        <name>S-adenosyl-L-methionine</name>
        <dbReference type="ChEBI" id="CHEBI:59789"/>
    </ligand>
</feature>
<dbReference type="InterPro" id="IPR040064">
    <property type="entry name" value="MoaA-like"/>
</dbReference>
<feature type="binding site" evidence="12">
    <location>
        <position position="27"/>
    </location>
    <ligand>
        <name>[4Fe-4S] cluster</name>
        <dbReference type="ChEBI" id="CHEBI:49883"/>
        <label>1</label>
        <note>4Fe-4S-S-AdoMet</note>
    </ligand>
</feature>
<dbReference type="PROSITE" id="PS01305">
    <property type="entry name" value="MOAA_NIFB_PQQE"/>
    <property type="match status" value="1"/>
</dbReference>
<feature type="binding site" evidence="12">
    <location>
        <begin position="256"/>
        <end position="258"/>
    </location>
    <ligand>
        <name>GTP</name>
        <dbReference type="ChEBI" id="CHEBI:37565"/>
    </ligand>
</feature>
<feature type="binding site" evidence="12">
    <location>
        <position position="13"/>
    </location>
    <ligand>
        <name>GTP</name>
        <dbReference type="ChEBI" id="CHEBI:37565"/>
    </ligand>
</feature>
<dbReference type="SFLD" id="SFLDG01386">
    <property type="entry name" value="main_SPASM_domain-containing"/>
    <property type="match status" value="1"/>
</dbReference>
<keyword evidence="7 12" id="KW-0411">Iron-sulfur</keyword>
<evidence type="ECO:0000313" key="15">
    <source>
        <dbReference type="EMBL" id="GLB28799.1"/>
    </source>
</evidence>
<dbReference type="SFLD" id="SFLDG01383">
    <property type="entry name" value="cyclic_pyranopterin_phosphate"/>
    <property type="match status" value="1"/>
</dbReference>
<comment type="similarity">
    <text evidence="12">Belongs to the radical SAM superfamily. MoaA family.</text>
</comment>
<evidence type="ECO:0000256" key="2">
    <source>
        <dbReference type="ARBA" id="ARBA00022485"/>
    </source>
</evidence>
<dbReference type="InterPro" id="IPR013483">
    <property type="entry name" value="MoaA"/>
</dbReference>
<evidence type="ECO:0000256" key="10">
    <source>
        <dbReference type="ARBA" id="ARBA00023239"/>
    </source>
</evidence>
<feature type="binding site" evidence="12">
    <location>
        <position position="94"/>
    </location>
    <ligand>
        <name>GTP</name>
        <dbReference type="ChEBI" id="CHEBI:37565"/>
    </ligand>
</feature>
<sequence>MIDKWDRKIDYIRISVTDRCNLRCIYCMPEEGVPSLSHKEILTFDEILRLCRCFLKLGIDKVKITGGEPLVRKDVASLIGQMKTQVGMKNVTLTTNGLLLGEHLPDLAAAGLDGVNISLDTLNPSKYEKITRKDALNEVLSAIQDALNYPKLKVKLNCVPVLDTDEEDIIKIAGMAKNSRLGVRFIEMMPIGLGKNYSYYSEEDIIAILKEAYGPLEPVDAVLGNGPAHYYSVSGFEGKIGFISAISHKFCNECNRVRLTSDGYLKTCLQYEHGTDLKEVLRGNKEDSFLEQMIEQTIYEKPVSHNFKGDNPQGTLELDGMSKIGG</sequence>
<comment type="cofactor">
    <cofactor evidence="12">
        <name>[4Fe-4S] cluster</name>
        <dbReference type="ChEBI" id="CHEBI:49883"/>
    </cofactor>
    <text evidence="12">Binds 2 [4Fe-4S] clusters. Binds 1 [4Fe-4S] cluster coordinated with 3 cysteines and an exchangeable S-adenosyl-L-methionine and 1 [4Fe-4S] cluster coordinated with 3 cysteines and the GTP-derived substrate.</text>
</comment>
<dbReference type="GO" id="GO:0061799">
    <property type="term" value="F:cyclic pyranopterin monophosphate synthase activity"/>
    <property type="evidence" value="ECO:0007669"/>
    <property type="project" value="TreeGrafter"/>
</dbReference>
<dbReference type="GO" id="GO:0005525">
    <property type="term" value="F:GTP binding"/>
    <property type="evidence" value="ECO:0007669"/>
    <property type="project" value="UniProtKB-UniRule"/>
</dbReference>
<dbReference type="GO" id="GO:0051539">
    <property type="term" value="F:4 iron, 4 sulfur cluster binding"/>
    <property type="evidence" value="ECO:0007669"/>
    <property type="project" value="UniProtKB-UniRule"/>
</dbReference>
<reference evidence="16 17" key="1">
    <citation type="submission" date="2018-07" db="EMBL/GenBank/DDBJ databases">
        <title>New species, Clostridium PI-S10-A1B.</title>
        <authorList>
            <person name="Krishna G."/>
            <person name="Summeta K."/>
            <person name="Shikha S."/>
            <person name="Prabhu P.B."/>
            <person name="Suresh K."/>
        </authorList>
    </citation>
    <scope>NUCLEOTIDE SEQUENCE [LARGE SCALE GENOMIC DNA]</scope>
    <source>
        <strain evidence="16 17">PI-S10-A1B</strain>
    </source>
</reference>
<dbReference type="Gene3D" id="3.20.20.70">
    <property type="entry name" value="Aldolase class I"/>
    <property type="match status" value="1"/>
</dbReference>
<evidence type="ECO:0000256" key="3">
    <source>
        <dbReference type="ARBA" id="ARBA00022691"/>
    </source>
</evidence>
<feature type="binding site" evidence="12">
    <location>
        <position position="118"/>
    </location>
    <ligand>
        <name>S-adenosyl-L-methionine</name>
        <dbReference type="ChEBI" id="CHEBI:59789"/>
    </ligand>
</feature>
<evidence type="ECO:0000256" key="6">
    <source>
        <dbReference type="ARBA" id="ARBA00023004"/>
    </source>
</evidence>
<dbReference type="InterPro" id="IPR058240">
    <property type="entry name" value="rSAM_sf"/>
</dbReference>
<dbReference type="SMART" id="SM00729">
    <property type="entry name" value="Elp3"/>
    <property type="match status" value="1"/>
</dbReference>
<reference evidence="15 18" key="2">
    <citation type="journal article" date="2024" name="Int. J. Syst. Evol. Microbiol.">
        <title>Lacrimispora brassicae sp. nov. isolated from fermented cabbage, and proposal of Clostridium indicum Gundawar et al. 2019 and Clostridium methoxybenzovorans Mechichi et al. 1999 as heterotypic synonyms of Lacrimispora amygdalina (Parshina et al. 2003) Haas and Blanchard 2020 and Lacrimispora indolis (McClung and McCoy 1957) Haas and Blanchard 2020, respectively.</title>
        <authorList>
            <person name="Kobayashi H."/>
            <person name="Tanizawa Y."/>
            <person name="Sakamoto M."/>
            <person name="Ohkuma M."/>
            <person name="Tohno M."/>
        </authorList>
    </citation>
    <scope>NUCLEOTIDE SEQUENCE [LARGE SCALE GENOMIC DNA]</scope>
    <source>
        <strain evidence="15 18">DSM 12857</strain>
    </source>
</reference>
<evidence type="ECO:0000256" key="4">
    <source>
        <dbReference type="ARBA" id="ARBA00022723"/>
    </source>
</evidence>
<dbReference type="GO" id="GO:0061798">
    <property type="term" value="F:GTP 3',8'-cyclase activity"/>
    <property type="evidence" value="ECO:0007669"/>
    <property type="project" value="UniProtKB-UniRule"/>
</dbReference>
<comment type="pathway">
    <text evidence="12">Cofactor biosynthesis; molybdopterin biosynthesis.</text>
</comment>
<comment type="function">
    <text evidence="12">Catalyzes the cyclization of GTP to (8S)-3',8-cyclo-7,8-dihydroguanosine 5'-triphosphate.</text>
</comment>
<dbReference type="PANTHER" id="PTHR22960:SF0">
    <property type="entry name" value="MOLYBDENUM COFACTOR BIOSYNTHESIS PROTEIN 1"/>
    <property type="match status" value="1"/>
</dbReference>
<feature type="region of interest" description="Disordered" evidence="13">
    <location>
        <begin position="304"/>
        <end position="326"/>
    </location>
</feature>
<comment type="caution">
    <text evidence="16">The sequence shown here is derived from an EMBL/GenBank/DDBJ whole genome shotgun (WGS) entry which is preliminary data.</text>
</comment>
<dbReference type="InterPro" id="IPR050105">
    <property type="entry name" value="MoCo_biosynth_MoaA/MoaC"/>
</dbReference>
<dbReference type="Pfam" id="PF06463">
    <property type="entry name" value="Mob_synth_C"/>
    <property type="match status" value="1"/>
</dbReference>
<dbReference type="RefSeq" id="WP_117420131.1">
    <property type="nucleotide sequence ID" value="NZ_BRPJ01000010.1"/>
</dbReference>
<feature type="binding site" evidence="12">
    <location>
        <position position="189"/>
    </location>
    <ligand>
        <name>S-adenosyl-L-methionine</name>
        <dbReference type="ChEBI" id="CHEBI:59789"/>
    </ligand>
</feature>
<dbReference type="AlphaFoldDB" id="A0A3E2N3W5"/>
<comment type="subunit">
    <text evidence="12">Monomer and homodimer.</text>
</comment>
<comment type="catalytic activity">
    <reaction evidence="11 12">
        <text>GTP + AH2 + S-adenosyl-L-methionine = (8S)-3',8-cyclo-7,8-dihydroguanosine 5'-triphosphate + 5'-deoxyadenosine + L-methionine + A + H(+)</text>
        <dbReference type="Rhea" id="RHEA:49576"/>
        <dbReference type="ChEBI" id="CHEBI:13193"/>
        <dbReference type="ChEBI" id="CHEBI:15378"/>
        <dbReference type="ChEBI" id="CHEBI:17319"/>
        <dbReference type="ChEBI" id="CHEBI:17499"/>
        <dbReference type="ChEBI" id="CHEBI:37565"/>
        <dbReference type="ChEBI" id="CHEBI:57844"/>
        <dbReference type="ChEBI" id="CHEBI:59789"/>
        <dbReference type="ChEBI" id="CHEBI:131766"/>
        <dbReference type="EC" id="4.1.99.22"/>
    </reaction>
</comment>
<gene>
    <name evidence="12 16" type="primary">moaA</name>
    <name evidence="16" type="ORF">DS742_27695</name>
    <name evidence="15" type="ORF">LAD12857_07220</name>
</gene>
<dbReference type="OrthoDB" id="9763993at2"/>
<keyword evidence="3 12" id="KW-0949">S-adenosyl-L-methionine</keyword>
<evidence type="ECO:0000256" key="1">
    <source>
        <dbReference type="ARBA" id="ARBA00012167"/>
    </source>
</evidence>
<feature type="binding site" evidence="12">
    <location>
        <position position="155"/>
    </location>
    <ligand>
        <name>GTP</name>
        <dbReference type="ChEBI" id="CHEBI:37565"/>
    </ligand>
</feature>
<evidence type="ECO:0000256" key="7">
    <source>
        <dbReference type="ARBA" id="ARBA00023014"/>
    </source>
</evidence>
<dbReference type="CDD" id="cd01335">
    <property type="entry name" value="Radical_SAM"/>
    <property type="match status" value="1"/>
</dbReference>
<dbReference type="PANTHER" id="PTHR22960">
    <property type="entry name" value="MOLYBDOPTERIN COFACTOR SYNTHESIS PROTEIN A"/>
    <property type="match status" value="1"/>
</dbReference>
<name>A0A3E2N3W5_9FIRM</name>
<evidence type="ECO:0000313" key="16">
    <source>
        <dbReference type="EMBL" id="RFZ75668.1"/>
    </source>
</evidence>
<dbReference type="GO" id="GO:0046872">
    <property type="term" value="F:metal ion binding"/>
    <property type="evidence" value="ECO:0007669"/>
    <property type="project" value="UniProtKB-KW"/>
</dbReference>
<dbReference type="EMBL" id="BRPJ01000010">
    <property type="protein sequence ID" value="GLB28799.1"/>
    <property type="molecule type" value="Genomic_DNA"/>
</dbReference>
<comment type="caution">
    <text evidence="12">Lacks conserved residue(s) required for the propagation of feature annotation.</text>
</comment>
<dbReference type="GO" id="GO:0006777">
    <property type="term" value="P:Mo-molybdopterin cofactor biosynthetic process"/>
    <property type="evidence" value="ECO:0007669"/>
    <property type="project" value="UniProtKB-UniRule"/>
</dbReference>
<keyword evidence="18" id="KW-1185">Reference proteome</keyword>
<evidence type="ECO:0000256" key="5">
    <source>
        <dbReference type="ARBA" id="ARBA00022741"/>
    </source>
</evidence>
<evidence type="ECO:0000259" key="14">
    <source>
        <dbReference type="PROSITE" id="PS51918"/>
    </source>
</evidence>
<keyword evidence="5 12" id="KW-0547">Nucleotide-binding</keyword>
<dbReference type="PROSITE" id="PS51918">
    <property type="entry name" value="RADICAL_SAM"/>
    <property type="match status" value="1"/>
</dbReference>
<evidence type="ECO:0000256" key="9">
    <source>
        <dbReference type="ARBA" id="ARBA00023150"/>
    </source>
</evidence>
<evidence type="ECO:0000256" key="8">
    <source>
        <dbReference type="ARBA" id="ARBA00023134"/>
    </source>
</evidence>
<proteinExistence type="inferred from homology"/>
<dbReference type="CDD" id="cd21117">
    <property type="entry name" value="Twitch_MoaA"/>
    <property type="match status" value="1"/>
</dbReference>
<dbReference type="SFLD" id="SFLDG01067">
    <property type="entry name" value="SPASM/twitch_domain_containing"/>
    <property type="match status" value="1"/>
</dbReference>
<feature type="domain" description="Radical SAM core" evidence="14">
    <location>
        <begin position="4"/>
        <end position="228"/>
    </location>
</feature>
<organism evidence="16 17">
    <name type="scientific">Lacrimispora amygdalina</name>
    <dbReference type="NCBI Taxonomy" id="253257"/>
    <lineage>
        <taxon>Bacteria</taxon>
        <taxon>Bacillati</taxon>
        <taxon>Bacillota</taxon>
        <taxon>Clostridia</taxon>
        <taxon>Lachnospirales</taxon>
        <taxon>Lachnospiraceae</taxon>
        <taxon>Lacrimispora</taxon>
    </lineage>
</organism>
<evidence type="ECO:0000256" key="12">
    <source>
        <dbReference type="HAMAP-Rule" id="MF_01225"/>
    </source>
</evidence>
<feature type="binding site" evidence="12">
    <location>
        <position position="24"/>
    </location>
    <ligand>
        <name>[4Fe-4S] cluster</name>
        <dbReference type="ChEBI" id="CHEBI:49883"/>
        <label>1</label>
        <note>4Fe-4S-S-AdoMet</note>
    </ligand>
</feature>
<dbReference type="UniPathway" id="UPA00344"/>
<dbReference type="EMBL" id="QOHO01000126">
    <property type="protein sequence ID" value="RFZ75668.1"/>
    <property type="molecule type" value="Genomic_DNA"/>
</dbReference>
<evidence type="ECO:0000256" key="13">
    <source>
        <dbReference type="SAM" id="MobiDB-lite"/>
    </source>
</evidence>
<feature type="binding site" evidence="12">
    <location>
        <position position="268"/>
    </location>
    <ligand>
        <name>[4Fe-4S] cluster</name>
        <dbReference type="ChEBI" id="CHEBI:49883"/>
        <label>2</label>
        <note>4Fe-4S-substrate</note>
    </ligand>
</feature>
<dbReference type="InterPro" id="IPR007197">
    <property type="entry name" value="rSAM"/>
</dbReference>
<dbReference type="SUPFAM" id="SSF102114">
    <property type="entry name" value="Radical SAM enzymes"/>
    <property type="match status" value="1"/>
</dbReference>
<dbReference type="Proteomes" id="UP001419084">
    <property type="component" value="Unassembled WGS sequence"/>
</dbReference>
<dbReference type="NCBIfam" id="TIGR02666">
    <property type="entry name" value="moaA"/>
    <property type="match status" value="1"/>
</dbReference>
<keyword evidence="4 12" id="KW-0479">Metal-binding</keyword>
<keyword evidence="10 12" id="KW-0456">Lyase</keyword>
<dbReference type="SFLD" id="SFLDS00029">
    <property type="entry name" value="Radical_SAM"/>
    <property type="match status" value="1"/>
</dbReference>
<keyword evidence="9 12" id="KW-0501">Molybdenum cofactor biosynthesis</keyword>
<dbReference type="InterPro" id="IPR013785">
    <property type="entry name" value="Aldolase_TIM"/>
</dbReference>